<dbReference type="RefSeq" id="WP_092616811.1">
    <property type="nucleotide sequence ID" value="NZ_FNCV01000003.1"/>
</dbReference>
<evidence type="ECO:0000256" key="2">
    <source>
        <dbReference type="ARBA" id="ARBA00010145"/>
    </source>
</evidence>
<dbReference type="Gene3D" id="1.20.1530.20">
    <property type="match status" value="1"/>
</dbReference>
<evidence type="ECO:0000313" key="9">
    <source>
        <dbReference type="EMBL" id="SDG88126.1"/>
    </source>
</evidence>
<dbReference type="Pfam" id="PF03547">
    <property type="entry name" value="Mem_trans"/>
    <property type="match status" value="1"/>
</dbReference>
<dbReference type="Proteomes" id="UP000217076">
    <property type="component" value="Unassembled WGS sequence"/>
</dbReference>
<evidence type="ECO:0000256" key="8">
    <source>
        <dbReference type="SAM" id="Phobius"/>
    </source>
</evidence>
<keyword evidence="5 8" id="KW-0812">Transmembrane</keyword>
<keyword evidence="6 8" id="KW-1133">Transmembrane helix</keyword>
<feature type="transmembrane region" description="Helical" evidence="8">
    <location>
        <begin position="132"/>
        <end position="154"/>
    </location>
</feature>
<accession>A0A1G7XVR3</accession>
<feature type="transmembrane region" description="Helical" evidence="8">
    <location>
        <begin position="268"/>
        <end position="288"/>
    </location>
</feature>
<comment type="similarity">
    <text evidence="2">Belongs to the auxin efflux carrier (TC 2.A.69) family.</text>
</comment>
<dbReference type="OrthoDB" id="9805563at2"/>
<evidence type="ECO:0000256" key="5">
    <source>
        <dbReference type="ARBA" id="ARBA00022692"/>
    </source>
</evidence>
<dbReference type="PANTHER" id="PTHR36838">
    <property type="entry name" value="AUXIN EFFLUX CARRIER FAMILY PROTEIN"/>
    <property type="match status" value="1"/>
</dbReference>
<organism evidence="9 10">
    <name type="scientific">Roseospirillum parvum</name>
    <dbReference type="NCBI Taxonomy" id="83401"/>
    <lineage>
        <taxon>Bacteria</taxon>
        <taxon>Pseudomonadati</taxon>
        <taxon>Pseudomonadota</taxon>
        <taxon>Alphaproteobacteria</taxon>
        <taxon>Rhodospirillales</taxon>
        <taxon>Rhodospirillaceae</taxon>
        <taxon>Roseospirillum</taxon>
    </lineage>
</organism>
<dbReference type="GO" id="GO:0005886">
    <property type="term" value="C:plasma membrane"/>
    <property type="evidence" value="ECO:0007669"/>
    <property type="project" value="UniProtKB-SubCell"/>
</dbReference>
<dbReference type="PANTHER" id="PTHR36838:SF4">
    <property type="entry name" value="AUXIN EFFLUX CARRIER FAMILY PROTEIN"/>
    <property type="match status" value="1"/>
</dbReference>
<dbReference type="AlphaFoldDB" id="A0A1G7XVR3"/>
<feature type="transmembrane region" description="Helical" evidence="8">
    <location>
        <begin position="175"/>
        <end position="200"/>
    </location>
</feature>
<evidence type="ECO:0008006" key="11">
    <source>
        <dbReference type="Google" id="ProtNLM"/>
    </source>
</evidence>
<feature type="transmembrane region" description="Helical" evidence="8">
    <location>
        <begin position="65"/>
        <end position="84"/>
    </location>
</feature>
<name>A0A1G7XVR3_9PROT</name>
<evidence type="ECO:0000256" key="1">
    <source>
        <dbReference type="ARBA" id="ARBA00004651"/>
    </source>
</evidence>
<evidence type="ECO:0000256" key="7">
    <source>
        <dbReference type="ARBA" id="ARBA00023136"/>
    </source>
</evidence>
<dbReference type="EMBL" id="FNCV01000003">
    <property type="protein sequence ID" value="SDG88126.1"/>
    <property type="molecule type" value="Genomic_DNA"/>
</dbReference>
<keyword evidence="7 8" id="KW-0472">Membrane</keyword>
<feature type="transmembrane region" description="Helical" evidence="8">
    <location>
        <begin position="300"/>
        <end position="324"/>
    </location>
</feature>
<keyword evidence="4" id="KW-1003">Cell membrane</keyword>
<feature type="transmembrane region" description="Helical" evidence="8">
    <location>
        <begin position="237"/>
        <end position="262"/>
    </location>
</feature>
<feature type="transmembrane region" description="Helical" evidence="8">
    <location>
        <begin position="39"/>
        <end position="58"/>
    </location>
</feature>
<protein>
    <recommendedName>
        <fullName evidence="11">Transporter</fullName>
    </recommendedName>
</protein>
<evidence type="ECO:0000256" key="4">
    <source>
        <dbReference type="ARBA" id="ARBA00022475"/>
    </source>
</evidence>
<dbReference type="STRING" id="83401.SAMN05421742_103110"/>
<dbReference type="GO" id="GO:0055085">
    <property type="term" value="P:transmembrane transport"/>
    <property type="evidence" value="ECO:0007669"/>
    <property type="project" value="InterPro"/>
</dbReference>
<keyword evidence="10" id="KW-1185">Reference proteome</keyword>
<dbReference type="InterPro" id="IPR038770">
    <property type="entry name" value="Na+/solute_symporter_sf"/>
</dbReference>
<evidence type="ECO:0000256" key="6">
    <source>
        <dbReference type="ARBA" id="ARBA00022989"/>
    </source>
</evidence>
<sequence length="325" mass="32839">MANITLAIAPVFLVILLGFVLRKAALVEAALWSPMERLTYIVTFPALLISNLAGADLAGLPWQRVGLAVALTTLAIAALAWILGRRWGEPPLPGRRLDGPARGALFQAAIRPNTFVGLAAAGGLLGPAGITLTALCVAVVVPMVNVLCVAVLSLTRPGPGGDRRAALRRTLVGIVTNPLILACIVGIALNVSGLGLPPVIGPTLEVIGRAALPLGLMAVGAGLAVAPEEPRPDSALLPALGLSATLKLILSPLIALLLALILGLRGEALVAVAIYGGLPCAASAYILARQMGGNGPLTARLISAQTLLAALSMPLVAGLVLALAG</sequence>
<comment type="subcellular location">
    <subcellularLocation>
        <location evidence="1">Cell membrane</location>
        <topology evidence="1">Multi-pass membrane protein</topology>
    </subcellularLocation>
</comment>
<dbReference type="InterPro" id="IPR004776">
    <property type="entry name" value="Mem_transp_PIN-like"/>
</dbReference>
<evidence type="ECO:0000313" key="10">
    <source>
        <dbReference type="Proteomes" id="UP000217076"/>
    </source>
</evidence>
<gene>
    <name evidence="9" type="ORF">SAMN05421742_103110</name>
</gene>
<evidence type="ECO:0000256" key="3">
    <source>
        <dbReference type="ARBA" id="ARBA00022448"/>
    </source>
</evidence>
<reference evidence="10" key="1">
    <citation type="submission" date="2016-10" db="EMBL/GenBank/DDBJ databases">
        <authorList>
            <person name="Varghese N."/>
            <person name="Submissions S."/>
        </authorList>
    </citation>
    <scope>NUCLEOTIDE SEQUENCE [LARGE SCALE GENOMIC DNA]</scope>
    <source>
        <strain evidence="10">930I</strain>
    </source>
</reference>
<proteinExistence type="inferred from homology"/>
<keyword evidence="3" id="KW-0813">Transport</keyword>